<keyword evidence="2" id="KW-0812">Transmembrane</keyword>
<keyword evidence="2" id="KW-0472">Membrane</keyword>
<reference evidence="3 4" key="1">
    <citation type="submission" date="2020-08" db="EMBL/GenBank/DDBJ databases">
        <title>A Genomic Blueprint of the Chicken Gut Microbiome.</title>
        <authorList>
            <person name="Gilroy R."/>
            <person name="Ravi A."/>
            <person name="Getino M."/>
            <person name="Pursley I."/>
            <person name="Horton D.L."/>
            <person name="Alikhan N.-F."/>
            <person name="Baker D."/>
            <person name="Gharbi K."/>
            <person name="Hall N."/>
            <person name="Watson M."/>
            <person name="Adriaenssens E.M."/>
            <person name="Foster-Nyarko E."/>
            <person name="Jarju S."/>
            <person name="Secka A."/>
            <person name="Antonio M."/>
            <person name="Oren A."/>
            <person name="Chaudhuri R."/>
            <person name="La Ragione R.M."/>
            <person name="Hildebrand F."/>
            <person name="Pallen M.J."/>
        </authorList>
    </citation>
    <scope>NUCLEOTIDE SEQUENCE [LARGE SCALE GENOMIC DNA]</scope>
    <source>
        <strain evidence="3 4">Sa1CUA4</strain>
    </source>
</reference>
<feature type="transmembrane region" description="Helical" evidence="2">
    <location>
        <begin position="20"/>
        <end position="37"/>
    </location>
</feature>
<accession>A0ABR8X1Q0</accession>
<evidence type="ECO:0000313" key="4">
    <source>
        <dbReference type="Proteomes" id="UP000602532"/>
    </source>
</evidence>
<dbReference type="RefSeq" id="WP_191765317.1">
    <property type="nucleotide sequence ID" value="NZ_JACSPM010000001.1"/>
</dbReference>
<organism evidence="3 4">
    <name type="scientific">Microbacterium gallinarum</name>
    <dbReference type="NCBI Taxonomy" id="2762209"/>
    <lineage>
        <taxon>Bacteria</taxon>
        <taxon>Bacillati</taxon>
        <taxon>Actinomycetota</taxon>
        <taxon>Actinomycetes</taxon>
        <taxon>Micrococcales</taxon>
        <taxon>Microbacteriaceae</taxon>
        <taxon>Microbacterium</taxon>
    </lineage>
</organism>
<comment type="caution">
    <text evidence="3">The sequence shown here is derived from an EMBL/GenBank/DDBJ whole genome shotgun (WGS) entry which is preliminary data.</text>
</comment>
<feature type="compositionally biased region" description="Low complexity" evidence="1">
    <location>
        <begin position="64"/>
        <end position="86"/>
    </location>
</feature>
<gene>
    <name evidence="3" type="ORF">H9622_06435</name>
</gene>
<keyword evidence="4" id="KW-1185">Reference proteome</keyword>
<name>A0ABR8X1Q0_9MICO</name>
<keyword evidence="2" id="KW-1133">Transmembrane helix</keyword>
<feature type="region of interest" description="Disordered" evidence="1">
    <location>
        <begin position="45"/>
        <end position="97"/>
    </location>
</feature>
<dbReference type="EMBL" id="JACSPM010000001">
    <property type="protein sequence ID" value="MBD8023228.1"/>
    <property type="molecule type" value="Genomic_DNA"/>
</dbReference>
<sequence>MTGETPRRRHSPAVYRRRRIVLLIGLLLVAVLIWLLVAQPWRSTASEGAEPQTEKTQDAAGSLPVPTAAATPGPTPTGEAAGDATPKPTPSGTPAAQPCVGSDIAVEAVTSQESYSNDQVPSFSIRLTNEGDADCTLNVGTSGQVFTVTSGSDTWWRSTDCQSEPSDMTVLLTAGQTVSSASPLTWDRTRSAVGTCDDETRPRAPGGGASYHLAVEIGGVASTETTQFLLY</sequence>
<protein>
    <recommendedName>
        <fullName evidence="5">DUF4232 domain-containing protein</fullName>
    </recommendedName>
</protein>
<evidence type="ECO:0000256" key="1">
    <source>
        <dbReference type="SAM" id="MobiDB-lite"/>
    </source>
</evidence>
<dbReference type="Proteomes" id="UP000602532">
    <property type="component" value="Unassembled WGS sequence"/>
</dbReference>
<evidence type="ECO:0000313" key="3">
    <source>
        <dbReference type="EMBL" id="MBD8023228.1"/>
    </source>
</evidence>
<proteinExistence type="predicted"/>
<evidence type="ECO:0000256" key="2">
    <source>
        <dbReference type="SAM" id="Phobius"/>
    </source>
</evidence>
<evidence type="ECO:0008006" key="5">
    <source>
        <dbReference type="Google" id="ProtNLM"/>
    </source>
</evidence>